<dbReference type="Gene3D" id="3.10.450.40">
    <property type="match status" value="1"/>
</dbReference>
<dbReference type="GO" id="GO:0048038">
    <property type="term" value="F:quinone binding"/>
    <property type="evidence" value="ECO:0007669"/>
    <property type="project" value="InterPro"/>
</dbReference>
<dbReference type="AlphaFoldDB" id="A0A8J5C0R0"/>
<organism evidence="1 2">
    <name type="scientific">Zingiber officinale</name>
    <name type="common">Ginger</name>
    <name type="synonym">Amomum zingiber</name>
    <dbReference type="NCBI Taxonomy" id="94328"/>
    <lineage>
        <taxon>Eukaryota</taxon>
        <taxon>Viridiplantae</taxon>
        <taxon>Streptophyta</taxon>
        <taxon>Embryophyta</taxon>
        <taxon>Tracheophyta</taxon>
        <taxon>Spermatophyta</taxon>
        <taxon>Magnoliopsida</taxon>
        <taxon>Liliopsida</taxon>
        <taxon>Zingiberales</taxon>
        <taxon>Zingiberaceae</taxon>
        <taxon>Zingiber</taxon>
    </lineage>
</organism>
<dbReference type="EMBL" id="JACMSC010000021">
    <property type="protein sequence ID" value="KAG6469868.1"/>
    <property type="molecule type" value="Genomic_DNA"/>
</dbReference>
<proteinExistence type="predicted"/>
<dbReference type="InterPro" id="IPR016182">
    <property type="entry name" value="Cu_amine_oxidase_N-reg"/>
</dbReference>
<accession>A0A8J5C0R0</accession>
<dbReference type="GO" id="GO:0005507">
    <property type="term" value="F:copper ion binding"/>
    <property type="evidence" value="ECO:0007669"/>
    <property type="project" value="InterPro"/>
</dbReference>
<dbReference type="GO" id="GO:0008131">
    <property type="term" value="F:primary methylamine oxidase activity"/>
    <property type="evidence" value="ECO:0007669"/>
    <property type="project" value="InterPro"/>
</dbReference>
<evidence type="ECO:0000313" key="1">
    <source>
        <dbReference type="EMBL" id="KAG6469868.1"/>
    </source>
</evidence>
<protein>
    <submittedName>
        <fullName evidence="1">Uncharacterized protein</fullName>
    </submittedName>
</protein>
<gene>
    <name evidence="1" type="ORF">ZIOFF_070801</name>
</gene>
<name>A0A8J5C0R0_ZINOF</name>
<evidence type="ECO:0000313" key="2">
    <source>
        <dbReference type="Proteomes" id="UP000734854"/>
    </source>
</evidence>
<sequence>MFGSEFWDQPLRHLQLRENVDSIVPLCPPSSRSYGDNHEDADLDNINPHSLALRPSNTPIYLTLDETITQFSASSITNEASFPIMMRDQTRPPLDPLSATEIYVAMATVQAARAILEVRSSMWFIEVVLLEPKKNIVALADAYDFPPFQPSLLPPN</sequence>
<reference evidence="1 2" key="1">
    <citation type="submission" date="2020-08" db="EMBL/GenBank/DDBJ databases">
        <title>Plant Genome Project.</title>
        <authorList>
            <person name="Zhang R.-G."/>
        </authorList>
    </citation>
    <scope>NUCLEOTIDE SEQUENCE [LARGE SCALE GENOMIC DNA]</scope>
    <source>
        <tissue evidence="1">Rhizome</tissue>
    </source>
</reference>
<dbReference type="GO" id="GO:0009308">
    <property type="term" value="P:amine metabolic process"/>
    <property type="evidence" value="ECO:0007669"/>
    <property type="project" value="InterPro"/>
</dbReference>
<dbReference type="SUPFAM" id="SSF54416">
    <property type="entry name" value="Amine oxidase N-terminal region"/>
    <property type="match status" value="1"/>
</dbReference>
<dbReference type="Proteomes" id="UP000734854">
    <property type="component" value="Unassembled WGS sequence"/>
</dbReference>
<keyword evidence="2" id="KW-1185">Reference proteome</keyword>
<comment type="caution">
    <text evidence="1">The sequence shown here is derived from an EMBL/GenBank/DDBJ whole genome shotgun (WGS) entry which is preliminary data.</text>
</comment>